<dbReference type="PANTHER" id="PTHR46757:SF11">
    <property type="entry name" value="SORTING NEXIN 2A"/>
    <property type="match status" value="1"/>
</dbReference>
<feature type="coiled-coil region" evidence="1">
    <location>
        <begin position="179"/>
        <end position="255"/>
    </location>
</feature>
<dbReference type="Gene3D" id="1.20.1270.60">
    <property type="entry name" value="Arfaptin homology (AH) domain/BAR domain"/>
    <property type="match status" value="1"/>
</dbReference>
<organism evidence="3 4">
    <name type="scientific">Stylosanthes scabra</name>
    <dbReference type="NCBI Taxonomy" id="79078"/>
    <lineage>
        <taxon>Eukaryota</taxon>
        <taxon>Viridiplantae</taxon>
        <taxon>Streptophyta</taxon>
        <taxon>Embryophyta</taxon>
        <taxon>Tracheophyta</taxon>
        <taxon>Spermatophyta</taxon>
        <taxon>Magnoliopsida</taxon>
        <taxon>eudicotyledons</taxon>
        <taxon>Gunneridae</taxon>
        <taxon>Pentapetalae</taxon>
        <taxon>rosids</taxon>
        <taxon>fabids</taxon>
        <taxon>Fabales</taxon>
        <taxon>Fabaceae</taxon>
        <taxon>Papilionoideae</taxon>
        <taxon>50 kb inversion clade</taxon>
        <taxon>dalbergioids sensu lato</taxon>
        <taxon>Dalbergieae</taxon>
        <taxon>Pterocarpus clade</taxon>
        <taxon>Stylosanthes</taxon>
    </lineage>
</organism>
<dbReference type="InterPro" id="IPR027267">
    <property type="entry name" value="AH/BAR_dom_sf"/>
</dbReference>
<evidence type="ECO:0000259" key="2">
    <source>
        <dbReference type="Pfam" id="PF09325"/>
    </source>
</evidence>
<dbReference type="Pfam" id="PF09325">
    <property type="entry name" value="Vps5"/>
    <property type="match status" value="1"/>
</dbReference>
<name>A0ABU6QGX5_9FABA</name>
<evidence type="ECO:0000313" key="4">
    <source>
        <dbReference type="Proteomes" id="UP001341840"/>
    </source>
</evidence>
<feature type="domain" description="Sorting nexin/Vps5-like C-terminal" evidence="2">
    <location>
        <begin position="52"/>
        <end position="268"/>
    </location>
</feature>
<protein>
    <submittedName>
        <fullName evidence="3">Sorting nexin 2A</fullName>
    </submittedName>
</protein>
<sequence>MLDGAAKLPKQLMGESVIGPQEVVQPAKGGRDFMRLFKELRQSVANDWGGSKPPVVEEDKEFLEKKERIQELEQQITNASTQAESLVKAQQDMGETMGELGLAFIKLTKFENEEVVMNTQRVRATDMKGLATAAVKASRFYRELNAQTVKHLDTLHEYLGLMLAVHGAFSDRSSALLTVQTLLSELSTLQSRAEKLEAASSRVFGGDKSRMRKLEELQDTIKVTEDAKNVAIREYERIKENNKSELERLDRERRTDFLNMLKGYVVNQVGNSPVNSSFHSNIESPKLCHRDVASANVHVKARNVVAVEFLNRALLYSPVVFEDQIAIVEFYPVGIWRV</sequence>
<proteinExistence type="predicted"/>
<comment type="caution">
    <text evidence="3">The sequence shown here is derived from an EMBL/GenBank/DDBJ whole genome shotgun (WGS) entry which is preliminary data.</text>
</comment>
<accession>A0ABU6QGX5</accession>
<dbReference type="InterPro" id="IPR044279">
    <property type="entry name" value="SNX2A/B"/>
</dbReference>
<keyword evidence="4" id="KW-1185">Reference proteome</keyword>
<evidence type="ECO:0000313" key="3">
    <source>
        <dbReference type="EMBL" id="MED6110706.1"/>
    </source>
</evidence>
<dbReference type="Proteomes" id="UP001341840">
    <property type="component" value="Unassembled WGS sequence"/>
</dbReference>
<reference evidence="3 4" key="1">
    <citation type="journal article" date="2023" name="Plants (Basel)">
        <title>Bridging the Gap: Combining Genomics and Transcriptomics Approaches to Understand Stylosanthes scabra, an Orphan Legume from the Brazilian Caatinga.</title>
        <authorList>
            <person name="Ferreira-Neto J.R.C."/>
            <person name="da Silva M.D."/>
            <person name="Binneck E."/>
            <person name="de Melo N.F."/>
            <person name="da Silva R.H."/>
            <person name="de Melo A.L.T.M."/>
            <person name="Pandolfi V."/>
            <person name="Bustamante F.O."/>
            <person name="Brasileiro-Vidal A.C."/>
            <person name="Benko-Iseppon A.M."/>
        </authorList>
    </citation>
    <scope>NUCLEOTIDE SEQUENCE [LARGE SCALE GENOMIC DNA]</scope>
    <source>
        <tissue evidence="3">Leaves</tissue>
    </source>
</reference>
<feature type="coiled-coil region" evidence="1">
    <location>
        <begin position="55"/>
        <end position="89"/>
    </location>
</feature>
<dbReference type="PANTHER" id="PTHR46757">
    <property type="entry name" value="SORTING NEXIN-RELATED"/>
    <property type="match status" value="1"/>
</dbReference>
<gene>
    <name evidence="3" type="primary">SNX2A_1</name>
    <name evidence="3" type="ORF">PIB30_045344</name>
</gene>
<keyword evidence="1" id="KW-0175">Coiled coil</keyword>
<dbReference type="EMBL" id="JASCZI010000276">
    <property type="protein sequence ID" value="MED6110706.1"/>
    <property type="molecule type" value="Genomic_DNA"/>
</dbReference>
<evidence type="ECO:0000256" key="1">
    <source>
        <dbReference type="SAM" id="Coils"/>
    </source>
</evidence>
<dbReference type="InterPro" id="IPR015404">
    <property type="entry name" value="Vps5_C"/>
</dbReference>
<dbReference type="CDD" id="cd07596">
    <property type="entry name" value="BAR_SNX"/>
    <property type="match status" value="1"/>
</dbReference>